<keyword evidence="15" id="KW-1185">Reference proteome</keyword>
<dbReference type="Pfam" id="PF01435">
    <property type="entry name" value="Peptidase_M48"/>
    <property type="match status" value="1"/>
</dbReference>
<feature type="binding site" evidence="12">
    <location>
        <position position="226"/>
    </location>
    <ligand>
        <name>Zn(2+)</name>
        <dbReference type="ChEBI" id="CHEBI:29105"/>
        <note>catalytic</note>
    </ligand>
</feature>
<evidence type="ECO:0000256" key="6">
    <source>
        <dbReference type="ARBA" id="ARBA00022723"/>
    </source>
</evidence>
<dbReference type="InterPro" id="IPR022919">
    <property type="entry name" value="Pept_M48_protease_HtpX"/>
</dbReference>
<dbReference type="InterPro" id="IPR001915">
    <property type="entry name" value="Peptidase_M48"/>
</dbReference>
<dbReference type="GO" id="GO:0006508">
    <property type="term" value="P:proteolysis"/>
    <property type="evidence" value="ECO:0007669"/>
    <property type="project" value="UniProtKB-KW"/>
</dbReference>
<name>A0A6L9Y0X0_9MICO</name>
<evidence type="ECO:0000256" key="1">
    <source>
        <dbReference type="ARBA" id="ARBA00004651"/>
    </source>
</evidence>
<organism evidence="14 15">
    <name type="scientific">Leifsonia tongyongensis</name>
    <dbReference type="NCBI Taxonomy" id="1268043"/>
    <lineage>
        <taxon>Bacteria</taxon>
        <taxon>Bacillati</taxon>
        <taxon>Actinomycetota</taxon>
        <taxon>Actinomycetes</taxon>
        <taxon>Micrococcales</taxon>
        <taxon>Microbacteriaceae</taxon>
        <taxon>Leifsonia</taxon>
    </lineage>
</organism>
<dbReference type="CDD" id="cd07340">
    <property type="entry name" value="M48B_Htpx_like"/>
    <property type="match status" value="1"/>
</dbReference>
<evidence type="ECO:0000259" key="13">
    <source>
        <dbReference type="Pfam" id="PF01435"/>
    </source>
</evidence>
<comment type="subcellular location">
    <subcellularLocation>
        <location evidence="1 12">Cell membrane</location>
        <topology evidence="1 12">Multi-pass membrane protein</topology>
    </subcellularLocation>
</comment>
<feature type="binding site" evidence="12">
    <location>
        <position position="140"/>
    </location>
    <ligand>
        <name>Zn(2+)</name>
        <dbReference type="ChEBI" id="CHEBI:29105"/>
        <note>catalytic</note>
    </ligand>
</feature>
<evidence type="ECO:0000256" key="3">
    <source>
        <dbReference type="ARBA" id="ARBA00022475"/>
    </source>
</evidence>
<evidence type="ECO:0000256" key="7">
    <source>
        <dbReference type="ARBA" id="ARBA00022801"/>
    </source>
</evidence>
<dbReference type="InterPro" id="IPR050083">
    <property type="entry name" value="HtpX_protease"/>
</dbReference>
<evidence type="ECO:0000256" key="11">
    <source>
        <dbReference type="ARBA" id="ARBA00023136"/>
    </source>
</evidence>
<keyword evidence="5 12" id="KW-0812">Transmembrane</keyword>
<feature type="transmembrane region" description="Helical" evidence="12">
    <location>
        <begin position="39"/>
        <end position="58"/>
    </location>
</feature>
<evidence type="ECO:0000256" key="5">
    <source>
        <dbReference type="ARBA" id="ARBA00022692"/>
    </source>
</evidence>
<comment type="cofactor">
    <cofactor evidence="12">
        <name>Zn(2+)</name>
        <dbReference type="ChEBI" id="CHEBI:29105"/>
    </cofactor>
    <text evidence="12">Binds 1 zinc ion per subunit.</text>
</comment>
<evidence type="ECO:0000256" key="2">
    <source>
        <dbReference type="ARBA" id="ARBA00009779"/>
    </source>
</evidence>
<evidence type="ECO:0000256" key="12">
    <source>
        <dbReference type="HAMAP-Rule" id="MF_00188"/>
    </source>
</evidence>
<feature type="transmembrane region" description="Helical" evidence="12">
    <location>
        <begin position="154"/>
        <end position="178"/>
    </location>
</feature>
<dbReference type="GO" id="GO:0004222">
    <property type="term" value="F:metalloendopeptidase activity"/>
    <property type="evidence" value="ECO:0007669"/>
    <property type="project" value="UniProtKB-UniRule"/>
</dbReference>
<reference evidence="14 15" key="1">
    <citation type="journal article" date="2014" name="J. Microbiol.">
        <title>Diaminobutyricibacter tongyongensis gen. nov., sp. nov. and Homoserinibacter gongjuensis gen. nov., sp. nov. belong to the family Microbacteriaceae.</title>
        <authorList>
            <person name="Kim S.J."/>
            <person name="Ahn J.H."/>
            <person name="Weon H.Y."/>
            <person name="Hamada M."/>
            <person name="Suzuki K."/>
            <person name="Kwon S.W."/>
        </authorList>
    </citation>
    <scope>NUCLEOTIDE SEQUENCE [LARGE SCALE GENOMIC DNA]</scope>
    <source>
        <strain evidence="14 15">NBRC 108724</strain>
    </source>
</reference>
<accession>A0A6L9Y0X0</accession>
<dbReference type="Proteomes" id="UP000474967">
    <property type="component" value="Unassembled WGS sequence"/>
</dbReference>
<proteinExistence type="inferred from homology"/>
<dbReference type="HAMAP" id="MF_00188">
    <property type="entry name" value="Pept_M48_protease_HtpX"/>
    <property type="match status" value="1"/>
</dbReference>
<protein>
    <recommendedName>
        <fullName evidence="12">Protease HtpX homolog</fullName>
        <ecNumber evidence="12">3.4.24.-</ecNumber>
    </recommendedName>
</protein>
<keyword evidence="4 12" id="KW-0645">Protease</keyword>
<feature type="active site" evidence="12">
    <location>
        <position position="141"/>
    </location>
</feature>
<keyword evidence="3 12" id="KW-1003">Cell membrane</keyword>
<feature type="transmembrane region" description="Helical" evidence="12">
    <location>
        <begin position="198"/>
        <end position="221"/>
    </location>
</feature>
<dbReference type="EMBL" id="JAAGWY010000003">
    <property type="protein sequence ID" value="NEN07216.1"/>
    <property type="molecule type" value="Genomic_DNA"/>
</dbReference>
<dbReference type="PANTHER" id="PTHR43221">
    <property type="entry name" value="PROTEASE HTPX"/>
    <property type="match status" value="1"/>
</dbReference>
<feature type="domain" description="Peptidase M48" evidence="13">
    <location>
        <begin position="75"/>
        <end position="298"/>
    </location>
</feature>
<keyword evidence="9 12" id="KW-1133">Transmembrane helix</keyword>
<evidence type="ECO:0000313" key="15">
    <source>
        <dbReference type="Proteomes" id="UP000474967"/>
    </source>
</evidence>
<dbReference type="RefSeq" id="WP_163290657.1">
    <property type="nucleotide sequence ID" value="NZ_JAAGWY010000003.1"/>
</dbReference>
<dbReference type="AlphaFoldDB" id="A0A6L9Y0X0"/>
<evidence type="ECO:0000256" key="8">
    <source>
        <dbReference type="ARBA" id="ARBA00022833"/>
    </source>
</evidence>
<keyword evidence="8 12" id="KW-0862">Zinc</keyword>
<feature type="transmembrane region" description="Helical" evidence="12">
    <location>
        <begin position="12"/>
        <end position="33"/>
    </location>
</feature>
<sequence length="302" mass="32651">MYRAIARNKRNTVITILLFLLIIGGLGWLASVIYNNTTIVIITLVVAVLYAIFQYYLASSQALSMSGAIEIQKADNPRLWNVVENLSIATGTPMPKVYIVNDPAPNAFATGRDPQHAAVAATTGLLDIMTDSELEGVMAHELGHVRNYDIRLSMIVFGLTVAVGFIADMFLRMAFFGGLGGGRNNNNSGGGGGGGNPIVIVFGLVALIIAPLVATLVQLAVSRQREYLADATGAMTTRHPDALASALLKLQDYGRPMRRQNSSMAHLWIADPLKPSLMSRLFSTHPPIPERVERLEKMGSTF</sequence>
<comment type="similarity">
    <text evidence="2 12">Belongs to the peptidase M48B family.</text>
</comment>
<keyword evidence="6 12" id="KW-0479">Metal-binding</keyword>
<keyword evidence="10 12" id="KW-0482">Metalloprotease</keyword>
<feature type="binding site" evidence="12">
    <location>
        <position position="144"/>
    </location>
    <ligand>
        <name>Zn(2+)</name>
        <dbReference type="ChEBI" id="CHEBI:29105"/>
        <note>catalytic</note>
    </ligand>
</feature>
<dbReference type="Gene3D" id="3.30.2010.10">
    <property type="entry name" value="Metalloproteases ('zincins'), catalytic domain"/>
    <property type="match status" value="1"/>
</dbReference>
<dbReference type="GO" id="GO:0008270">
    <property type="term" value="F:zinc ion binding"/>
    <property type="evidence" value="ECO:0007669"/>
    <property type="project" value="UniProtKB-UniRule"/>
</dbReference>
<keyword evidence="11 12" id="KW-0472">Membrane</keyword>
<evidence type="ECO:0000256" key="10">
    <source>
        <dbReference type="ARBA" id="ARBA00023049"/>
    </source>
</evidence>
<comment type="caution">
    <text evidence="14">The sequence shown here is derived from an EMBL/GenBank/DDBJ whole genome shotgun (WGS) entry which is preliminary data.</text>
</comment>
<dbReference type="PANTHER" id="PTHR43221:SF1">
    <property type="entry name" value="PROTEASE HTPX"/>
    <property type="match status" value="1"/>
</dbReference>
<evidence type="ECO:0000313" key="14">
    <source>
        <dbReference type="EMBL" id="NEN07216.1"/>
    </source>
</evidence>
<evidence type="ECO:0000256" key="4">
    <source>
        <dbReference type="ARBA" id="ARBA00022670"/>
    </source>
</evidence>
<dbReference type="GO" id="GO:0005886">
    <property type="term" value="C:plasma membrane"/>
    <property type="evidence" value="ECO:0007669"/>
    <property type="project" value="UniProtKB-SubCell"/>
</dbReference>
<keyword evidence="7 12" id="KW-0378">Hydrolase</keyword>
<dbReference type="EC" id="3.4.24.-" evidence="12"/>
<gene>
    <name evidence="12" type="primary">htpX</name>
    <name evidence="14" type="ORF">G3T36_15245</name>
</gene>
<evidence type="ECO:0000256" key="9">
    <source>
        <dbReference type="ARBA" id="ARBA00022989"/>
    </source>
</evidence>